<organism evidence="7 8">
    <name type="scientific">Nothobranchius furzeri</name>
    <name type="common">Turquoise killifish</name>
    <dbReference type="NCBI Taxonomy" id="105023"/>
    <lineage>
        <taxon>Eukaryota</taxon>
        <taxon>Metazoa</taxon>
        <taxon>Chordata</taxon>
        <taxon>Craniata</taxon>
        <taxon>Vertebrata</taxon>
        <taxon>Euteleostomi</taxon>
        <taxon>Actinopterygii</taxon>
        <taxon>Neopterygii</taxon>
        <taxon>Teleostei</taxon>
        <taxon>Neoteleostei</taxon>
        <taxon>Acanthomorphata</taxon>
        <taxon>Ovalentaria</taxon>
        <taxon>Atherinomorphae</taxon>
        <taxon>Cyprinodontiformes</taxon>
        <taxon>Nothobranchiidae</taxon>
        <taxon>Nothobranchius</taxon>
    </lineage>
</organism>
<sequence length="235" mass="26987">MSTLESVHEGCAEGEEDGLYEFVFDLNQKKKEETESDHMSYSCGHTPEIPTASLEQMTHATDSSKLIKKDEENIQSVVPPNQTVQAPEDKPWRKSGADPSDYFNYGFDEQSWRQYCEKQFRLKAYKRRNDTKNRARAAHTSHSHVSSYRQPIKVISRESEDKANVSRGQTGRSHRDERQPRLTDAGNKYKVTTKMSHKGDRCIRRDLPPLLRISVQLHNAEVSSVKKGMCQKAEQ</sequence>
<dbReference type="InterPro" id="IPR044976">
    <property type="entry name" value="FIPS5/FIPS3-like"/>
</dbReference>
<evidence type="ECO:0000256" key="5">
    <source>
        <dbReference type="SAM" id="MobiDB-lite"/>
    </source>
</evidence>
<evidence type="ECO:0000259" key="6">
    <source>
        <dbReference type="Pfam" id="PF05182"/>
    </source>
</evidence>
<dbReference type="Proteomes" id="UP000822369">
    <property type="component" value="Chromosome 17"/>
</dbReference>
<feature type="region of interest" description="Disordered" evidence="5">
    <location>
        <begin position="68"/>
        <end position="97"/>
    </location>
</feature>
<evidence type="ECO:0000256" key="1">
    <source>
        <dbReference type="ARBA" id="ARBA00004123"/>
    </source>
</evidence>
<dbReference type="Pfam" id="PF05182">
    <property type="entry name" value="Fip1"/>
    <property type="match status" value="1"/>
</dbReference>
<dbReference type="EMBL" id="JAAVVJ010000017">
    <property type="protein sequence ID" value="KAF7203263.1"/>
    <property type="molecule type" value="Genomic_DNA"/>
</dbReference>
<protein>
    <submittedName>
        <fullName evidence="7">Transcript variant X5</fullName>
    </submittedName>
</protein>
<dbReference type="PANTHER" id="PTHR36884">
    <property type="entry name" value="FIP1[III]-LIKE PROTEIN"/>
    <property type="match status" value="1"/>
</dbReference>
<name>A0A9D2XK93_NOTFU</name>
<keyword evidence="3" id="KW-0507">mRNA processing</keyword>
<dbReference type="InterPro" id="IPR007854">
    <property type="entry name" value="Fip1_dom"/>
</dbReference>
<dbReference type="AlphaFoldDB" id="A0A9D2XK93"/>
<proteinExistence type="inferred from homology"/>
<accession>A0A9D2XK93</accession>
<dbReference type="GO" id="GO:0006397">
    <property type="term" value="P:mRNA processing"/>
    <property type="evidence" value="ECO:0007669"/>
    <property type="project" value="UniProtKB-KW"/>
</dbReference>
<dbReference type="PANTHER" id="PTHR36884:SF4">
    <property type="entry name" value="FIP1[III]-LIKE PROTEIN"/>
    <property type="match status" value="1"/>
</dbReference>
<evidence type="ECO:0000313" key="7">
    <source>
        <dbReference type="EMBL" id="KAF7203263.1"/>
    </source>
</evidence>
<comment type="caution">
    <text evidence="7">The sequence shown here is derived from an EMBL/GenBank/DDBJ whole genome shotgun (WGS) entry which is preliminary data.</text>
</comment>
<evidence type="ECO:0000313" key="8">
    <source>
        <dbReference type="Proteomes" id="UP000822369"/>
    </source>
</evidence>
<gene>
    <name evidence="7" type="primary">fip1l1</name>
    <name evidence="7" type="ORF">G4P62_016311</name>
</gene>
<evidence type="ECO:0000256" key="3">
    <source>
        <dbReference type="ARBA" id="ARBA00022664"/>
    </source>
</evidence>
<comment type="subcellular location">
    <subcellularLocation>
        <location evidence="1">Nucleus</location>
    </subcellularLocation>
</comment>
<feature type="compositionally biased region" description="Basic and acidic residues" evidence="5">
    <location>
        <begin position="87"/>
        <end position="96"/>
    </location>
</feature>
<evidence type="ECO:0000256" key="4">
    <source>
        <dbReference type="ARBA" id="ARBA00023242"/>
    </source>
</evidence>
<dbReference type="GO" id="GO:0005634">
    <property type="term" value="C:nucleus"/>
    <property type="evidence" value="ECO:0007669"/>
    <property type="project" value="UniProtKB-SubCell"/>
</dbReference>
<comment type="similarity">
    <text evidence="2">Belongs to the FIP1 family.</text>
</comment>
<feature type="region of interest" description="Disordered" evidence="5">
    <location>
        <begin position="130"/>
        <end position="203"/>
    </location>
</feature>
<feature type="compositionally biased region" description="Basic and acidic residues" evidence="5">
    <location>
        <begin position="155"/>
        <end position="164"/>
    </location>
</feature>
<evidence type="ECO:0000256" key="2">
    <source>
        <dbReference type="ARBA" id="ARBA00007459"/>
    </source>
</evidence>
<feature type="domain" description="Pre-mRNA polyadenylation factor Fip1" evidence="6">
    <location>
        <begin position="87"/>
        <end position="121"/>
    </location>
</feature>
<keyword evidence="4" id="KW-0539">Nucleus</keyword>
<feature type="compositionally biased region" description="Polar residues" evidence="5">
    <location>
        <begin position="74"/>
        <end position="85"/>
    </location>
</feature>
<reference evidence="7" key="1">
    <citation type="submission" date="2020-03" db="EMBL/GenBank/DDBJ databases">
        <title>Intra-Species Differences in Population Size shape Life History and Genome Evolution.</title>
        <authorList>
            <person name="Willemsen D."/>
            <person name="Cui R."/>
            <person name="Valenzano D.R."/>
        </authorList>
    </citation>
    <scope>NUCLEOTIDE SEQUENCE</scope>
    <source>
        <strain evidence="7">GRZ</strain>
        <tissue evidence="7">Whole</tissue>
    </source>
</reference>